<dbReference type="STRING" id="1172562.HCN_0864"/>
<dbReference type="Proteomes" id="UP000255335">
    <property type="component" value="Unassembled WGS sequence"/>
</dbReference>
<evidence type="ECO:0000313" key="1">
    <source>
        <dbReference type="EMBL" id="STP09549.1"/>
    </source>
</evidence>
<dbReference type="OMA" id="EGWSVDS"/>
<reference evidence="1 2" key="1">
    <citation type="submission" date="2018-06" db="EMBL/GenBank/DDBJ databases">
        <authorList>
            <consortium name="Pathogen Informatics"/>
            <person name="Doyle S."/>
        </authorList>
    </citation>
    <scope>NUCLEOTIDE SEQUENCE [LARGE SCALE GENOMIC DNA]</scope>
    <source>
        <strain evidence="1 2">NCTC12221</strain>
    </source>
</reference>
<organism evidence="1 2">
    <name type="scientific">Helicobacter cinaedi</name>
    <dbReference type="NCBI Taxonomy" id="213"/>
    <lineage>
        <taxon>Bacteria</taxon>
        <taxon>Pseudomonadati</taxon>
        <taxon>Campylobacterota</taxon>
        <taxon>Epsilonproteobacteria</taxon>
        <taxon>Campylobacterales</taxon>
        <taxon>Helicobacteraceae</taxon>
        <taxon>Helicobacter</taxon>
    </lineage>
</organism>
<dbReference type="AlphaFoldDB" id="A0A2Z5V2J4"/>
<protein>
    <submittedName>
        <fullName evidence="1">Putative inner membrane protein</fullName>
    </submittedName>
</protein>
<dbReference type="GeneID" id="66539357"/>
<name>A0A2Z5V2J4_9HELI</name>
<accession>A0A2Z5V2J4</accession>
<dbReference type="EMBL" id="UGHZ01000001">
    <property type="protein sequence ID" value="STP09549.1"/>
    <property type="molecule type" value="Genomic_DNA"/>
</dbReference>
<sequence length="175" mass="20085">MFGVSMSSMAMIVSLVSIAIVCLVAFLSYSRSLELHKRIRRFEKGMEDINGEIFKIHKWIKDSELESQLSSTALNTKIKTESADAVNNSLVSVYRQIEILEAQFNKERSYIEEKLVSLEEKIREFGYFPSSSTNIDQKRILGMFRDGWSIDAIAKEMRLSKGEIEFTLKLADIKE</sequence>
<proteinExistence type="predicted"/>
<evidence type="ECO:0000313" key="2">
    <source>
        <dbReference type="Proteomes" id="UP000255335"/>
    </source>
</evidence>
<dbReference type="RefSeq" id="WP_014666680.1">
    <property type="nucleotide sequence ID" value="NZ_AP017374.1"/>
</dbReference>
<gene>
    <name evidence="1" type="ORF">NCTC12221_00994</name>
</gene>